<accession>A0AAD8DSY2</accession>
<sequence>MGPVQYEYVKTTRGHTAIIIDGYKFSKQNTVNGKTRWVCRKPACTAVAFSIDDVVIKYKDEHNHSPLVPVPPVFTSSCRGGPAIFVGGYRLVKHRTMSSKTRWRCWRPGCSAVTFTIDGVVVKSNNHHNHPPTTTVFYNVENRVERGPVPVNLLRINRSVAVARKAPNAC</sequence>
<evidence type="ECO:0000313" key="5">
    <source>
        <dbReference type="EMBL" id="KAJ8718893.1"/>
    </source>
</evidence>
<protein>
    <recommendedName>
        <fullName evidence="4">FLYWCH-type domain-containing protein</fullName>
    </recommendedName>
</protein>
<evidence type="ECO:0000256" key="2">
    <source>
        <dbReference type="ARBA" id="ARBA00022771"/>
    </source>
</evidence>
<keyword evidence="1" id="KW-0479">Metal-binding</keyword>
<dbReference type="Gene3D" id="2.20.25.240">
    <property type="match status" value="2"/>
</dbReference>
<dbReference type="InterPro" id="IPR007588">
    <property type="entry name" value="Znf_FLYWCH"/>
</dbReference>
<feature type="domain" description="FLYWCH-type" evidence="4">
    <location>
        <begin position="74"/>
        <end position="130"/>
    </location>
</feature>
<keyword evidence="6" id="KW-1185">Reference proteome</keyword>
<feature type="domain" description="FLYWCH-type" evidence="4">
    <location>
        <begin position="8"/>
        <end position="64"/>
    </location>
</feature>
<dbReference type="Proteomes" id="UP001231518">
    <property type="component" value="Chromosome 8"/>
</dbReference>
<evidence type="ECO:0000256" key="1">
    <source>
        <dbReference type="ARBA" id="ARBA00022723"/>
    </source>
</evidence>
<comment type="caution">
    <text evidence="5">The sequence shown here is derived from an EMBL/GenBank/DDBJ whole genome shotgun (WGS) entry which is preliminary data.</text>
</comment>
<dbReference type="AlphaFoldDB" id="A0AAD8DSY2"/>
<evidence type="ECO:0000259" key="4">
    <source>
        <dbReference type="Pfam" id="PF04500"/>
    </source>
</evidence>
<organism evidence="5 6">
    <name type="scientific">Mythimna separata</name>
    <name type="common">Oriental armyworm</name>
    <name type="synonym">Pseudaletia separata</name>
    <dbReference type="NCBI Taxonomy" id="271217"/>
    <lineage>
        <taxon>Eukaryota</taxon>
        <taxon>Metazoa</taxon>
        <taxon>Ecdysozoa</taxon>
        <taxon>Arthropoda</taxon>
        <taxon>Hexapoda</taxon>
        <taxon>Insecta</taxon>
        <taxon>Pterygota</taxon>
        <taxon>Neoptera</taxon>
        <taxon>Endopterygota</taxon>
        <taxon>Lepidoptera</taxon>
        <taxon>Glossata</taxon>
        <taxon>Ditrysia</taxon>
        <taxon>Noctuoidea</taxon>
        <taxon>Noctuidae</taxon>
        <taxon>Noctuinae</taxon>
        <taxon>Hadenini</taxon>
        <taxon>Mythimna</taxon>
    </lineage>
</organism>
<dbReference type="EMBL" id="JARGEI010000015">
    <property type="protein sequence ID" value="KAJ8718893.1"/>
    <property type="molecule type" value="Genomic_DNA"/>
</dbReference>
<gene>
    <name evidence="5" type="ORF">PYW07_016449</name>
</gene>
<dbReference type="Pfam" id="PF04500">
    <property type="entry name" value="FLYWCH"/>
    <property type="match status" value="2"/>
</dbReference>
<reference evidence="5" key="1">
    <citation type="submission" date="2023-03" db="EMBL/GenBank/DDBJ databases">
        <title>Chromosome-level genomes of two armyworms, Mythimna separata and Mythimna loreyi, provide insights into the biosynthesis and reception of sex pheromones.</title>
        <authorList>
            <person name="Zhao H."/>
        </authorList>
    </citation>
    <scope>NUCLEOTIDE SEQUENCE</scope>
    <source>
        <strain evidence="5">BeijingLab</strain>
        <tissue evidence="5">Pupa</tissue>
    </source>
</reference>
<dbReference type="GO" id="GO:0008270">
    <property type="term" value="F:zinc ion binding"/>
    <property type="evidence" value="ECO:0007669"/>
    <property type="project" value="UniProtKB-KW"/>
</dbReference>
<keyword evidence="2" id="KW-0863">Zinc-finger</keyword>
<keyword evidence="3" id="KW-0862">Zinc</keyword>
<name>A0AAD8DSY2_MYTSE</name>
<evidence type="ECO:0000313" key="6">
    <source>
        <dbReference type="Proteomes" id="UP001231518"/>
    </source>
</evidence>
<proteinExistence type="predicted"/>
<evidence type="ECO:0000256" key="3">
    <source>
        <dbReference type="ARBA" id="ARBA00022833"/>
    </source>
</evidence>